<protein>
    <submittedName>
        <fullName evidence="6">Uncharacterized protein</fullName>
    </submittedName>
</protein>
<proteinExistence type="inferred from homology"/>
<dbReference type="Proteomes" id="UP000011014">
    <property type="component" value="Unassembled WGS sequence"/>
</dbReference>
<dbReference type="Pfam" id="PF04667">
    <property type="entry name" value="Endosulfine"/>
    <property type="match status" value="1"/>
</dbReference>
<organism evidence="6">
    <name type="scientific">Oikopleura dioica</name>
    <name type="common">Tunicate</name>
    <dbReference type="NCBI Taxonomy" id="34765"/>
    <lineage>
        <taxon>Eukaryota</taxon>
        <taxon>Metazoa</taxon>
        <taxon>Chordata</taxon>
        <taxon>Tunicata</taxon>
        <taxon>Appendicularia</taxon>
        <taxon>Copelata</taxon>
        <taxon>Oikopleuridae</taxon>
        <taxon>Oikopleura</taxon>
    </lineage>
</organism>
<keyword evidence="4" id="KW-0963">Cytoplasm</keyword>
<comment type="subcellular location">
    <subcellularLocation>
        <location evidence="4">Cytoplasm</location>
    </subcellularLocation>
</comment>
<keyword evidence="3 4" id="KW-0650">Protein phosphatase inhibitor</keyword>
<dbReference type="AlphaFoldDB" id="E4X566"/>
<name>E4X566_OIKDI</name>
<evidence type="ECO:0000256" key="5">
    <source>
        <dbReference type="SAM" id="MobiDB-lite"/>
    </source>
</evidence>
<evidence type="ECO:0000313" key="8">
    <source>
        <dbReference type="Proteomes" id="UP000001307"/>
    </source>
</evidence>
<dbReference type="GO" id="GO:0005737">
    <property type="term" value="C:cytoplasm"/>
    <property type="evidence" value="ECO:0007669"/>
    <property type="project" value="UniProtKB-SubCell"/>
</dbReference>
<dbReference type="EMBL" id="FN653025">
    <property type="protein sequence ID" value="CBY18435.1"/>
    <property type="molecule type" value="Genomic_DNA"/>
</dbReference>
<dbReference type="FunCoup" id="E4X566">
    <property type="interactions" value="200"/>
</dbReference>
<reference evidence="6" key="1">
    <citation type="journal article" date="2010" name="Science">
        <title>Plasticity of animal genome architecture unmasked by rapid evolution of a pelagic tunicate.</title>
        <authorList>
            <person name="Denoeud F."/>
            <person name="Henriet S."/>
            <person name="Mungpakdee S."/>
            <person name="Aury J.M."/>
            <person name="Da Silva C."/>
            <person name="Brinkmann H."/>
            <person name="Mikhaleva J."/>
            <person name="Olsen L.C."/>
            <person name="Jubin C."/>
            <person name="Canestro C."/>
            <person name="Bouquet J.M."/>
            <person name="Danks G."/>
            <person name="Poulain J."/>
            <person name="Campsteijn C."/>
            <person name="Adamski M."/>
            <person name="Cross I."/>
            <person name="Yadetie F."/>
            <person name="Muffato M."/>
            <person name="Louis A."/>
            <person name="Butcher S."/>
            <person name="Tsagkogeorga G."/>
            <person name="Konrad A."/>
            <person name="Singh S."/>
            <person name="Jensen M.F."/>
            <person name="Cong E.H."/>
            <person name="Eikeseth-Otteraa H."/>
            <person name="Noel B."/>
            <person name="Anthouard V."/>
            <person name="Porcel B.M."/>
            <person name="Kachouri-Lafond R."/>
            <person name="Nishino A."/>
            <person name="Ugolini M."/>
            <person name="Chourrout P."/>
            <person name="Nishida H."/>
            <person name="Aasland R."/>
            <person name="Huzurbazar S."/>
            <person name="Westhof E."/>
            <person name="Delsuc F."/>
            <person name="Lehrach H."/>
            <person name="Reinhardt R."/>
            <person name="Weissenbach J."/>
            <person name="Roy S.W."/>
            <person name="Artiguenave F."/>
            <person name="Postlethwait J.H."/>
            <person name="Manak J.R."/>
            <person name="Thompson E.M."/>
            <person name="Jaillon O."/>
            <person name="Du Pasquier L."/>
            <person name="Boudinot P."/>
            <person name="Liberles D.A."/>
            <person name="Volff J.N."/>
            <person name="Philippe H."/>
            <person name="Lenhard B."/>
            <person name="Roest Crollius H."/>
            <person name="Wincker P."/>
            <person name="Chourrout D."/>
        </authorList>
    </citation>
    <scope>NUCLEOTIDE SEQUENCE [LARGE SCALE GENOMIC DNA]</scope>
</reference>
<dbReference type="GO" id="GO:0004864">
    <property type="term" value="F:protein phosphatase inhibitor activity"/>
    <property type="evidence" value="ECO:0007669"/>
    <property type="project" value="UniProtKB-KW"/>
</dbReference>
<dbReference type="InterPro" id="IPR006760">
    <property type="entry name" value="Endosulphine"/>
</dbReference>
<evidence type="ECO:0000256" key="2">
    <source>
        <dbReference type="ARBA" id="ARBA00022776"/>
    </source>
</evidence>
<dbReference type="EMBL" id="FN654319">
    <property type="protein sequence ID" value="CBY31842.1"/>
    <property type="molecule type" value="Genomic_DNA"/>
</dbReference>
<accession>E4X566</accession>
<evidence type="ECO:0000256" key="3">
    <source>
        <dbReference type="ARBA" id="ARBA00023272"/>
    </source>
</evidence>
<keyword evidence="2 4" id="KW-0498">Mitosis</keyword>
<dbReference type="GO" id="GO:0051301">
    <property type="term" value="P:cell division"/>
    <property type="evidence" value="ECO:0007669"/>
    <property type="project" value="UniProtKB-KW"/>
</dbReference>
<comment type="function">
    <text evidence="4">Protein phosphatase inhibitor that specifically inhibits protein phosphatase 2A (PP2A) during mitosis.</text>
</comment>
<evidence type="ECO:0000313" key="7">
    <source>
        <dbReference type="EMBL" id="CBY31842.1"/>
    </source>
</evidence>
<sequence>MRISERLTTRLRFSREKPCQSLNRSESREDEAENFEIMEDAVSESANLNVIQQQESQLKSKYGNLEKKRGSAMLNKKLRGSSKKYFDSGDYIMERDRSVSKPTKNRPPQLVLKDIQTSAENLPPVLSTDEANSPVRRNSPGMSPLIKNAPTEPLFTQ</sequence>
<dbReference type="InParanoid" id="E4X566"/>
<feature type="region of interest" description="Disordered" evidence="5">
    <location>
        <begin position="114"/>
        <end position="157"/>
    </location>
</feature>
<gene>
    <name evidence="6" type="ORF">GSOID_T00002296001</name>
    <name evidence="7" type="ORF">GSOID_T00029059001</name>
</gene>
<dbReference type="OrthoDB" id="5949865at2759"/>
<keyword evidence="8" id="KW-1185">Reference proteome</keyword>
<keyword evidence="4" id="KW-0131">Cell cycle</keyword>
<comment type="similarity">
    <text evidence="1 4">Belongs to the endosulfine family.</text>
</comment>
<evidence type="ECO:0000256" key="1">
    <source>
        <dbReference type="ARBA" id="ARBA00010520"/>
    </source>
</evidence>
<keyword evidence="4" id="KW-0132">Cell division</keyword>
<dbReference type="Proteomes" id="UP000001307">
    <property type="component" value="Unassembled WGS sequence"/>
</dbReference>
<evidence type="ECO:0000313" key="6">
    <source>
        <dbReference type="EMBL" id="CBY18435.1"/>
    </source>
</evidence>
<evidence type="ECO:0000256" key="4">
    <source>
        <dbReference type="RuleBase" id="RU363120"/>
    </source>
</evidence>